<reference evidence="1" key="1">
    <citation type="journal article" date="2018" name="DNA Res.">
        <title>Multiple hybrid de novo genome assembly of finger millet, an orphan allotetraploid crop.</title>
        <authorList>
            <person name="Hatakeyama M."/>
            <person name="Aluri S."/>
            <person name="Balachadran M.T."/>
            <person name="Sivarajan S.R."/>
            <person name="Patrignani A."/>
            <person name="Gruter S."/>
            <person name="Poveda L."/>
            <person name="Shimizu-Inatsugi R."/>
            <person name="Baeten J."/>
            <person name="Francoijs K.J."/>
            <person name="Nataraja K.N."/>
            <person name="Reddy Y.A.N."/>
            <person name="Phadnis S."/>
            <person name="Ravikumar R.L."/>
            <person name="Schlapbach R."/>
            <person name="Sreeman S.M."/>
            <person name="Shimizu K.K."/>
        </authorList>
    </citation>
    <scope>NUCLEOTIDE SEQUENCE</scope>
</reference>
<name>A0AAV5FUB4_ELECO</name>
<accession>A0AAV5FUB4</accession>
<reference evidence="1" key="2">
    <citation type="submission" date="2021-12" db="EMBL/GenBank/DDBJ databases">
        <title>Resequencing data analysis of finger millet.</title>
        <authorList>
            <person name="Hatakeyama M."/>
            <person name="Aluri S."/>
            <person name="Balachadran M.T."/>
            <person name="Sivarajan S.R."/>
            <person name="Poveda L."/>
            <person name="Shimizu-Inatsugi R."/>
            <person name="Schlapbach R."/>
            <person name="Sreeman S.M."/>
            <person name="Shimizu K.K."/>
        </authorList>
    </citation>
    <scope>NUCLEOTIDE SEQUENCE</scope>
</reference>
<keyword evidence="2" id="KW-1185">Reference proteome</keyword>
<evidence type="ECO:0000313" key="2">
    <source>
        <dbReference type="Proteomes" id="UP001054889"/>
    </source>
</evidence>
<gene>
    <name evidence="1" type="primary">gb27399</name>
    <name evidence="1" type="ORF">PR202_gb27399</name>
</gene>
<comment type="caution">
    <text evidence="1">The sequence shown here is derived from an EMBL/GenBank/DDBJ whole genome shotgun (WGS) entry which is preliminary data.</text>
</comment>
<sequence length="67" mass="7356">MVIGEERFDLGDLGSFAFLELNDGFYTAAIQVVVNASVHASHCPSHFRAHRGQPPTGTAMAARIWQR</sequence>
<dbReference type="AlphaFoldDB" id="A0AAV5FUB4"/>
<organism evidence="1 2">
    <name type="scientific">Eleusine coracana subsp. coracana</name>
    <dbReference type="NCBI Taxonomy" id="191504"/>
    <lineage>
        <taxon>Eukaryota</taxon>
        <taxon>Viridiplantae</taxon>
        <taxon>Streptophyta</taxon>
        <taxon>Embryophyta</taxon>
        <taxon>Tracheophyta</taxon>
        <taxon>Spermatophyta</taxon>
        <taxon>Magnoliopsida</taxon>
        <taxon>Liliopsida</taxon>
        <taxon>Poales</taxon>
        <taxon>Poaceae</taxon>
        <taxon>PACMAD clade</taxon>
        <taxon>Chloridoideae</taxon>
        <taxon>Cynodonteae</taxon>
        <taxon>Eleusininae</taxon>
        <taxon>Eleusine</taxon>
    </lineage>
</organism>
<dbReference type="Proteomes" id="UP001054889">
    <property type="component" value="Unassembled WGS sequence"/>
</dbReference>
<protein>
    <submittedName>
        <fullName evidence="1">Uncharacterized protein</fullName>
    </submittedName>
</protein>
<evidence type="ECO:0000313" key="1">
    <source>
        <dbReference type="EMBL" id="GJN38363.1"/>
    </source>
</evidence>
<dbReference type="EMBL" id="BQKI01000096">
    <property type="protein sequence ID" value="GJN38363.1"/>
    <property type="molecule type" value="Genomic_DNA"/>
</dbReference>
<proteinExistence type="predicted"/>